<evidence type="ECO:0000259" key="2">
    <source>
        <dbReference type="Pfam" id="PF07859"/>
    </source>
</evidence>
<sequence>MVGSVLSAPPTCHSNREEVGNAMAFSSRVQARGIQLLLGRMMSRVHKDLRFTDVPKRTETLRVETGAGPVTCTVYRPPATTGSLAPAYVNFHGGGFVVGRPEQDDHICRSIAATAGCVVINVDYAVAPQRQFPVPVTQAYDVTAWVAEHGPEGGWDGSRLAVGGHSAGANLTAAVCRLARDRGTFSPRLQIIDSAPLDQLADPATKQSLIAKPLLSPQLMRIFTAAYVPNPADRAHPLVSPALSDDLAGLPPALVITAENDRLRDEGDAYAKALEAAGVPVTHRVFEGVDHYFTHTGPVPAAKQAIDLMATTLRSALND</sequence>
<name>M3D9K2_9ACTN</name>
<evidence type="ECO:0000256" key="1">
    <source>
        <dbReference type="ARBA" id="ARBA00022801"/>
    </source>
</evidence>
<dbReference type="AlphaFoldDB" id="M3D9K2"/>
<dbReference type="Proteomes" id="UP000030760">
    <property type="component" value="Unassembled WGS sequence"/>
</dbReference>
<proteinExistence type="predicted"/>
<dbReference type="EMBL" id="KB405094">
    <property type="protein sequence ID" value="EMF52962.1"/>
    <property type="molecule type" value="Genomic_DNA"/>
</dbReference>
<dbReference type="SUPFAM" id="SSF53474">
    <property type="entry name" value="alpha/beta-Hydrolases"/>
    <property type="match status" value="1"/>
</dbReference>
<dbReference type="PANTHER" id="PTHR48081:SF8">
    <property type="entry name" value="ALPHA_BETA HYDROLASE FOLD-3 DOMAIN-CONTAINING PROTEIN-RELATED"/>
    <property type="match status" value="1"/>
</dbReference>
<dbReference type="InterPro" id="IPR050300">
    <property type="entry name" value="GDXG_lipolytic_enzyme"/>
</dbReference>
<feature type="domain" description="Alpha/beta hydrolase fold-3" evidence="2">
    <location>
        <begin position="89"/>
        <end position="294"/>
    </location>
</feature>
<dbReference type="PANTHER" id="PTHR48081">
    <property type="entry name" value="AB HYDROLASE SUPERFAMILY PROTEIN C4A8.06C"/>
    <property type="match status" value="1"/>
</dbReference>
<dbReference type="GO" id="GO:0016787">
    <property type="term" value="F:hydrolase activity"/>
    <property type="evidence" value="ECO:0007669"/>
    <property type="project" value="UniProtKB-KW"/>
</dbReference>
<protein>
    <submittedName>
        <fullName evidence="3">Carboxylesterase</fullName>
    </submittedName>
</protein>
<evidence type="ECO:0000313" key="4">
    <source>
        <dbReference type="Proteomes" id="UP000030760"/>
    </source>
</evidence>
<dbReference type="Pfam" id="PF07859">
    <property type="entry name" value="Abhydrolase_3"/>
    <property type="match status" value="1"/>
</dbReference>
<accession>M3D9K2</accession>
<gene>
    <name evidence="3" type="ORF">SBD_6038</name>
</gene>
<dbReference type="Gene3D" id="3.40.50.1820">
    <property type="entry name" value="alpha/beta hydrolase"/>
    <property type="match status" value="1"/>
</dbReference>
<dbReference type="InterPro" id="IPR013094">
    <property type="entry name" value="AB_hydrolase_3"/>
</dbReference>
<keyword evidence="1" id="KW-0378">Hydrolase</keyword>
<evidence type="ECO:0000313" key="3">
    <source>
        <dbReference type="EMBL" id="EMF52962.1"/>
    </source>
</evidence>
<dbReference type="InterPro" id="IPR029058">
    <property type="entry name" value="AB_hydrolase_fold"/>
</dbReference>
<organism evidence="3 4">
    <name type="scientific">Streptomyces bottropensis ATCC 25435</name>
    <dbReference type="NCBI Taxonomy" id="1054862"/>
    <lineage>
        <taxon>Bacteria</taxon>
        <taxon>Bacillati</taxon>
        <taxon>Actinomycetota</taxon>
        <taxon>Actinomycetes</taxon>
        <taxon>Kitasatosporales</taxon>
        <taxon>Streptomycetaceae</taxon>
        <taxon>Streptomyces</taxon>
    </lineage>
</organism>
<reference evidence="4" key="1">
    <citation type="journal article" date="2013" name="Genome Announc.">
        <title>Draft Genome Sequence of Streptomyces bottropensis ATCC 25435, a Bottromycin-Producing Actinomycete.</title>
        <authorList>
            <person name="Zhang H."/>
            <person name="Zhou W."/>
            <person name="Zhuang Y."/>
            <person name="Liang X."/>
            <person name="Liu T."/>
        </authorList>
    </citation>
    <scope>NUCLEOTIDE SEQUENCE [LARGE SCALE GENOMIC DNA]</scope>
    <source>
        <strain evidence="4">ATCC 25435</strain>
    </source>
</reference>